<reference evidence="1 2" key="1">
    <citation type="submission" date="2018-03" db="EMBL/GenBank/DDBJ databases">
        <title>Massilia armeniaca sp. nov., isolated from desert soil.</title>
        <authorList>
            <person name="Huang H."/>
            <person name="Ren M."/>
        </authorList>
    </citation>
    <scope>NUCLEOTIDE SEQUENCE [LARGE SCALE GENOMIC DNA]</scope>
    <source>
        <strain evidence="1 2">ZMN-3</strain>
    </source>
</reference>
<dbReference type="EMBL" id="CP028324">
    <property type="protein sequence ID" value="AVR97114.1"/>
    <property type="molecule type" value="Genomic_DNA"/>
</dbReference>
<dbReference type="Proteomes" id="UP000240505">
    <property type="component" value="Chromosome"/>
</dbReference>
<evidence type="ECO:0000313" key="1">
    <source>
        <dbReference type="EMBL" id="AVR97114.1"/>
    </source>
</evidence>
<evidence type="ECO:0000313" key="2">
    <source>
        <dbReference type="Proteomes" id="UP000240505"/>
    </source>
</evidence>
<dbReference type="AlphaFoldDB" id="A0A2R4CBT2"/>
<protein>
    <submittedName>
        <fullName evidence="1">Uncharacterized protein</fullName>
    </submittedName>
</protein>
<accession>A0A2R4CBT2</accession>
<name>A0A2R4CBT2_9BURK</name>
<keyword evidence="2" id="KW-1185">Reference proteome</keyword>
<organism evidence="1 2">
    <name type="scientific">Pseudoduganella armeniaca</name>
    <dbReference type="NCBI Taxonomy" id="2072590"/>
    <lineage>
        <taxon>Bacteria</taxon>
        <taxon>Pseudomonadati</taxon>
        <taxon>Pseudomonadota</taxon>
        <taxon>Betaproteobacteria</taxon>
        <taxon>Burkholderiales</taxon>
        <taxon>Oxalobacteraceae</taxon>
        <taxon>Telluria group</taxon>
        <taxon>Pseudoduganella</taxon>
    </lineage>
</organism>
<gene>
    <name evidence="1" type="ORF">C9I28_16780</name>
</gene>
<proteinExistence type="predicted"/>
<dbReference type="RefSeq" id="WP_107142463.1">
    <property type="nucleotide sequence ID" value="NZ_CP028324.1"/>
</dbReference>
<sequence length="92" mass="10125">MNAPLRGRFGLDLDERQAVLVRAALVELPWRTVHLLVARLEAWTARRAGPFALDADELALILEALANLPYRRVHGLIASLRGQLAASEGMLS</sequence>
<dbReference type="KEGG" id="masz:C9I28_16780"/>